<dbReference type="Proteomes" id="UP000051658">
    <property type="component" value="Unassembled WGS sequence"/>
</dbReference>
<dbReference type="eggNOG" id="COG3772">
    <property type="taxonomic scope" value="Bacteria"/>
</dbReference>
<proteinExistence type="predicted"/>
<evidence type="ECO:0000313" key="2">
    <source>
        <dbReference type="EMBL" id="KRN57959.1"/>
    </source>
</evidence>
<dbReference type="RefSeq" id="WP_034568250.1">
    <property type="nucleotide sequence ID" value="NZ_JQBS01000001.1"/>
</dbReference>
<gene>
    <name evidence="2" type="ORF">IV74_GL001217</name>
</gene>
<protein>
    <recommendedName>
        <fullName evidence="1">Phage tail lysozyme domain-containing protein</fullName>
    </recommendedName>
</protein>
<name>A0A0R2I7H4_CARDV</name>
<reference evidence="2 3" key="1">
    <citation type="journal article" date="2015" name="Genome Announc.">
        <title>Expanding the biotechnology potential of lactobacilli through comparative genomics of 213 strains and associated genera.</title>
        <authorList>
            <person name="Sun Z."/>
            <person name="Harris H.M."/>
            <person name="McCann A."/>
            <person name="Guo C."/>
            <person name="Argimon S."/>
            <person name="Zhang W."/>
            <person name="Yang X."/>
            <person name="Jeffery I.B."/>
            <person name="Cooney J.C."/>
            <person name="Kagawa T.F."/>
            <person name="Liu W."/>
            <person name="Song Y."/>
            <person name="Salvetti E."/>
            <person name="Wrobel A."/>
            <person name="Rasinkangas P."/>
            <person name="Parkhill J."/>
            <person name="Rea M.C."/>
            <person name="O'Sullivan O."/>
            <person name="Ritari J."/>
            <person name="Douillard F.P."/>
            <person name="Paul Ross R."/>
            <person name="Yang R."/>
            <person name="Briner A.E."/>
            <person name="Felis G.E."/>
            <person name="de Vos W.M."/>
            <person name="Barrangou R."/>
            <person name="Klaenhammer T.R."/>
            <person name="Caufield P.W."/>
            <person name="Cui Y."/>
            <person name="Zhang H."/>
            <person name="O'Toole P.W."/>
        </authorList>
    </citation>
    <scope>NUCLEOTIDE SEQUENCE [LARGE SCALE GENOMIC DNA]</scope>
    <source>
        <strain evidence="2 3">DSM 20623</strain>
    </source>
</reference>
<comment type="caution">
    <text evidence="2">The sequence shown here is derived from an EMBL/GenBank/DDBJ whole genome shotgun (WGS) entry which is preliminary data.</text>
</comment>
<organism evidence="2 3">
    <name type="scientific">Carnobacterium divergens DSM 20623</name>
    <dbReference type="NCBI Taxonomy" id="1449336"/>
    <lineage>
        <taxon>Bacteria</taxon>
        <taxon>Bacillati</taxon>
        <taxon>Bacillota</taxon>
        <taxon>Bacilli</taxon>
        <taxon>Lactobacillales</taxon>
        <taxon>Carnobacteriaceae</taxon>
        <taxon>Carnobacterium</taxon>
    </lineage>
</organism>
<dbReference type="Gene3D" id="1.10.530.10">
    <property type="match status" value="1"/>
</dbReference>
<evidence type="ECO:0000259" key="1">
    <source>
        <dbReference type="Pfam" id="PF18013"/>
    </source>
</evidence>
<keyword evidence="3" id="KW-1185">Reference proteome</keyword>
<dbReference type="InterPro" id="IPR041219">
    <property type="entry name" value="Phage_lysozyme2"/>
</dbReference>
<dbReference type="EMBL" id="JQBS01000001">
    <property type="protein sequence ID" value="KRN57959.1"/>
    <property type="molecule type" value="Genomic_DNA"/>
</dbReference>
<dbReference type="Pfam" id="PF18013">
    <property type="entry name" value="Phage_lysozyme2"/>
    <property type="match status" value="1"/>
</dbReference>
<accession>A0A0R2I7H4</accession>
<dbReference type="GeneID" id="89589718"/>
<evidence type="ECO:0000313" key="3">
    <source>
        <dbReference type="Proteomes" id="UP000051658"/>
    </source>
</evidence>
<feature type="domain" description="Phage tail lysozyme" evidence="1">
    <location>
        <begin position="10"/>
        <end position="163"/>
    </location>
</feature>
<dbReference type="AlphaFoldDB" id="A0A0R2I7H4"/>
<sequence>MVNFTSTQLETAKTVWNTLKQFGYNDNSTAGIIGNLYAESALNPNVNEHSGGGGYGLGQWTPKSNLYMQASICGISNSEAETVQGQAKIIAQGDTTGQWLAYGNTAYHPTVKNYQVLSEFKKIADLTAAAAAANFCAHWERPNVKYAHMDIRIDATNSIYELLGTTQKNNKGEVTMQCFYQVKGSAGVYYFDGKNLTGLNDMDELNILNRIYKENNEKDMPYIVTDGAWFKRLTDMAKRPVNNI</sequence>
<dbReference type="PATRIC" id="fig|1449336.4.peg.1243"/>